<dbReference type="EMBL" id="BLXT01003952">
    <property type="protein sequence ID" value="GFO08346.1"/>
    <property type="molecule type" value="Genomic_DNA"/>
</dbReference>
<dbReference type="InterPro" id="IPR026971">
    <property type="entry name" value="CND1/NCAPD3"/>
</dbReference>
<dbReference type="GO" id="GO:0051301">
    <property type="term" value="P:cell division"/>
    <property type="evidence" value="ECO:0007669"/>
    <property type="project" value="UniProtKB-KW"/>
</dbReference>
<keyword evidence="9 14" id="KW-0132">Cell division</keyword>
<evidence type="ECO:0000256" key="12">
    <source>
        <dbReference type="ARBA" id="ARBA00023242"/>
    </source>
</evidence>
<keyword evidence="10 14" id="KW-0498">Mitosis</keyword>
<dbReference type="InterPro" id="IPR032682">
    <property type="entry name" value="Cnd1_C"/>
</dbReference>
<evidence type="ECO:0000259" key="16">
    <source>
        <dbReference type="Pfam" id="PF12717"/>
    </source>
</evidence>
<dbReference type="GO" id="GO:0000796">
    <property type="term" value="C:condensin complex"/>
    <property type="evidence" value="ECO:0007669"/>
    <property type="project" value="TreeGrafter"/>
</dbReference>
<accession>A0AAV4AJ41</accession>
<evidence type="ECO:0000256" key="1">
    <source>
        <dbReference type="ARBA" id="ARBA00004123"/>
    </source>
</evidence>
<proteinExistence type="inferred from homology"/>
<evidence type="ECO:0000256" key="10">
    <source>
        <dbReference type="ARBA" id="ARBA00022776"/>
    </source>
</evidence>
<evidence type="ECO:0000256" key="3">
    <source>
        <dbReference type="ARBA" id="ARBA00004496"/>
    </source>
</evidence>
<evidence type="ECO:0000256" key="13">
    <source>
        <dbReference type="ARBA" id="ARBA00023306"/>
    </source>
</evidence>
<evidence type="ECO:0000256" key="5">
    <source>
        <dbReference type="ARBA" id="ARBA00016064"/>
    </source>
</evidence>
<feature type="compositionally biased region" description="Basic and acidic residues" evidence="15">
    <location>
        <begin position="1285"/>
        <end position="1297"/>
    </location>
</feature>
<evidence type="ECO:0000259" key="17">
    <source>
        <dbReference type="Pfam" id="PF12922"/>
    </source>
</evidence>
<dbReference type="GO" id="GO:0010032">
    <property type="term" value="P:meiotic chromosome condensation"/>
    <property type="evidence" value="ECO:0007669"/>
    <property type="project" value="TreeGrafter"/>
</dbReference>
<evidence type="ECO:0000256" key="4">
    <source>
        <dbReference type="ARBA" id="ARBA00009606"/>
    </source>
</evidence>
<gene>
    <name evidence="18" type="ORF">PoB_003485100</name>
</gene>
<evidence type="ECO:0000256" key="9">
    <source>
        <dbReference type="ARBA" id="ARBA00022618"/>
    </source>
</evidence>
<keyword evidence="11 14" id="KW-0226">DNA condensation</keyword>
<comment type="function">
    <text evidence="14">Regulatory subunit of the condensin complex, a complex required for conversion of interphase chromatin into mitotic-like condense chromosomes. The condensin complex probably introduces positive supercoils into relaxed DNA in the presence of type I topoisomerases and converts nicked DNA into positive knotted forms in the presence of type II topoisomerases.</text>
</comment>
<dbReference type="GO" id="GO:0005737">
    <property type="term" value="C:cytoplasm"/>
    <property type="evidence" value="ECO:0007669"/>
    <property type="project" value="UniProtKB-SubCell"/>
</dbReference>
<dbReference type="Proteomes" id="UP000735302">
    <property type="component" value="Unassembled WGS sequence"/>
</dbReference>
<dbReference type="GO" id="GO:0005634">
    <property type="term" value="C:nucleus"/>
    <property type="evidence" value="ECO:0007669"/>
    <property type="project" value="UniProtKB-SubCell"/>
</dbReference>
<feature type="region of interest" description="Disordered" evidence="15">
    <location>
        <begin position="948"/>
        <end position="977"/>
    </location>
</feature>
<protein>
    <recommendedName>
        <fullName evidence="5 14">Condensin complex subunit 1</fullName>
    </recommendedName>
</protein>
<name>A0AAV4AJ41_9GAST</name>
<comment type="caution">
    <text evidence="18">The sequence shown here is derived from an EMBL/GenBank/DDBJ whole genome shotgun (WGS) entry which is preliminary data.</text>
</comment>
<dbReference type="PIRSF" id="PIRSF017127">
    <property type="entry name" value="Condensin_D2"/>
    <property type="match status" value="1"/>
</dbReference>
<dbReference type="InterPro" id="IPR026003">
    <property type="entry name" value="Cohesin_HEAT"/>
</dbReference>
<feature type="domain" description="Condensin complex subunit 1 N-terminal" evidence="17">
    <location>
        <begin position="73"/>
        <end position="233"/>
    </location>
</feature>
<keyword evidence="19" id="KW-1185">Reference proteome</keyword>
<keyword evidence="13 14" id="KW-0131">Cell cycle</keyword>
<feature type="domain" description="Condensin complex subunit 1 C-terminal" evidence="16">
    <location>
        <begin position="1071"/>
        <end position="1231"/>
    </location>
</feature>
<dbReference type="GO" id="GO:0007076">
    <property type="term" value="P:mitotic chromosome condensation"/>
    <property type="evidence" value="ECO:0007669"/>
    <property type="project" value="InterPro"/>
</dbReference>
<feature type="compositionally biased region" description="Acidic residues" evidence="15">
    <location>
        <begin position="1342"/>
        <end position="1360"/>
    </location>
</feature>
<dbReference type="InterPro" id="IPR007673">
    <property type="entry name" value="Condensin_cplx_su1"/>
</dbReference>
<feature type="compositionally biased region" description="Basic residues" evidence="15">
    <location>
        <begin position="1319"/>
        <end position="1337"/>
    </location>
</feature>
<evidence type="ECO:0000256" key="2">
    <source>
        <dbReference type="ARBA" id="ARBA00004286"/>
    </source>
</evidence>
<comment type="similarity">
    <text evidence="4 14">Belongs to the CND1 (condensin subunit 1) family.</text>
</comment>
<keyword evidence="7" id="KW-0963">Cytoplasm</keyword>
<dbReference type="SUPFAM" id="SSF48371">
    <property type="entry name" value="ARM repeat"/>
    <property type="match status" value="1"/>
</dbReference>
<dbReference type="GO" id="GO:0042393">
    <property type="term" value="F:histone binding"/>
    <property type="evidence" value="ECO:0007669"/>
    <property type="project" value="TreeGrafter"/>
</dbReference>
<dbReference type="InterPro" id="IPR011989">
    <property type="entry name" value="ARM-like"/>
</dbReference>
<evidence type="ECO:0000256" key="14">
    <source>
        <dbReference type="PIRNR" id="PIRNR017127"/>
    </source>
</evidence>
<evidence type="ECO:0000313" key="19">
    <source>
        <dbReference type="Proteomes" id="UP000735302"/>
    </source>
</evidence>
<keyword evidence="8" id="KW-0597">Phosphoprotein</keyword>
<dbReference type="PANTHER" id="PTHR14222">
    <property type="entry name" value="CONDENSIN"/>
    <property type="match status" value="1"/>
</dbReference>
<feature type="region of interest" description="Disordered" evidence="15">
    <location>
        <begin position="451"/>
        <end position="470"/>
    </location>
</feature>
<comment type="subcellular location">
    <subcellularLocation>
        <location evidence="2">Chromosome</location>
    </subcellularLocation>
    <subcellularLocation>
        <location evidence="3">Cytoplasm</location>
    </subcellularLocation>
    <subcellularLocation>
        <location evidence="1">Nucleus</location>
    </subcellularLocation>
</comment>
<dbReference type="Pfam" id="PF12922">
    <property type="entry name" value="Cnd1_N"/>
    <property type="match status" value="1"/>
</dbReference>
<dbReference type="InterPro" id="IPR024324">
    <property type="entry name" value="Condensin_cplx_su1_N"/>
</dbReference>
<dbReference type="InterPro" id="IPR016024">
    <property type="entry name" value="ARM-type_fold"/>
</dbReference>
<dbReference type="Pfam" id="PF12765">
    <property type="entry name" value="Cohesin_HEAT"/>
    <property type="match status" value="1"/>
</dbReference>
<evidence type="ECO:0000313" key="18">
    <source>
        <dbReference type="EMBL" id="GFO08346.1"/>
    </source>
</evidence>
<dbReference type="Gene3D" id="1.25.10.10">
    <property type="entry name" value="Leucine-rich Repeat Variant"/>
    <property type="match status" value="3"/>
</dbReference>
<reference evidence="18 19" key="1">
    <citation type="journal article" date="2021" name="Elife">
        <title>Chloroplast acquisition without the gene transfer in kleptoplastic sea slugs, Plakobranchus ocellatus.</title>
        <authorList>
            <person name="Maeda T."/>
            <person name="Takahashi S."/>
            <person name="Yoshida T."/>
            <person name="Shimamura S."/>
            <person name="Takaki Y."/>
            <person name="Nagai Y."/>
            <person name="Toyoda A."/>
            <person name="Suzuki Y."/>
            <person name="Arimoto A."/>
            <person name="Ishii H."/>
            <person name="Satoh N."/>
            <person name="Nishiyama T."/>
            <person name="Hasebe M."/>
            <person name="Maruyama T."/>
            <person name="Minagawa J."/>
            <person name="Obokata J."/>
            <person name="Shigenobu S."/>
        </authorList>
    </citation>
    <scope>NUCLEOTIDE SEQUENCE [LARGE SCALE GENOMIC DNA]</scope>
</reference>
<evidence type="ECO:0000256" key="7">
    <source>
        <dbReference type="ARBA" id="ARBA00022490"/>
    </source>
</evidence>
<feature type="compositionally biased region" description="Basic and acidic residues" evidence="15">
    <location>
        <begin position="1362"/>
        <end position="1372"/>
    </location>
</feature>
<dbReference type="GO" id="GO:0000779">
    <property type="term" value="C:condensed chromosome, centromeric region"/>
    <property type="evidence" value="ECO:0007669"/>
    <property type="project" value="TreeGrafter"/>
</dbReference>
<dbReference type="Pfam" id="PF12717">
    <property type="entry name" value="Cnd1"/>
    <property type="match status" value="1"/>
</dbReference>
<evidence type="ECO:0000256" key="11">
    <source>
        <dbReference type="ARBA" id="ARBA00023067"/>
    </source>
</evidence>
<evidence type="ECO:0000256" key="8">
    <source>
        <dbReference type="ARBA" id="ARBA00022553"/>
    </source>
</evidence>
<keyword evidence="6" id="KW-0158">Chromosome</keyword>
<sequence length="1437" mass="159455">MTVQFVIPSSRDDLLSNSGETYCVEEILTVRQVSPALQALKAASRGNSDCIVQHFDSLFSVLCIQKDLDAGLKDEAWHYLLRGSQTFLNRLTSDLDQSDLAREDRLNSLNATKMVSYLLCQFLEMFDGEATRPLTVATGKGRGKKSKASSSSTDMDWDYERHEGVQLLLKFIQLSLNKLWDPPVAEEEFVSLISSCCYKLLENPSTSKNKETLVSIAHILGNLIKRYNHGLGASLKLDQLLKHFEFLTSPLVQVVEIVVMEYGCKSLLTDIIREIGNVDAKEAARDAAVGKAYAGFLVEIAEKMPKMVMPNMSLIVGHLESESYTLRNGILGMMGEILIKYICKEELDDKLRATRDGFFEKLEDHVHDVNAFVRSKVLQIWLTIVNEKCLPLLRQEVLMALVVGRLNDKSSIVRRHALQLVTALLKSNPFAAQLTVEDLRSNYEKEKAQLEEMCPPVTPPAASQQDDKLGEWDTPEAGLTKALDTWSGRDSDASALIGDEEPWQQVLEKIIKYLENQEFPEALALTSAAMECYPDCPVFLAHKSLGESEDQTEENEEVEQPSVKLGPVLKDVFLYVKQPPLPTEPDAPDSMPDSQFSSEITKQQTLVQYLKNSLTFALQVQECIPVICQLLGSKNTTDILEAIAFFVTAVEFGVASATVGVRKMLVLVWSQEQAVKEAVAAAYRQLYLLPKDKNAKTVAASIVKNLSALLVGCTFGDLSSLETLVCEFVKSGDIGSQVIQALWERFTLKSSSVTPQDARAAVMLLSMCAKAQPNIVKSNVEVLVQEGLGARAESDYLLVQGTCQALLKLSEAPKEKGKPPPEPYRLPQEHDLFSNLTAILVKGVNDSSKSLWIPLADLAVTVVYRLCDSPDQVCANLLRQLVQALVDVCDSVTQEAGDSDDDKSNSVSYVLARVLSVAGQVAFRQTVFMEEDILTEIKRRQTVAEENKKAGAVSKANSSRRKSKGGGPANSRTESEIEEDMALAGGASADDAEAEFVKKICETEILNGQGLLSDFCPLLIAVCSNSSKFPDPELQTAASMALARFMIVSSTFCEAQLQLLFTLLERAQSPVIRSNLIIALGDLTFRFPNLVEPWTAHLYARLLDLSPLVRKTTLQVLTHLILNDMVKVKGQISELATCIVDPDERIAGLAKLFFHELSKKSNSMYNMPDIISRLSDPEIGVEEKHFHTIIKFIFSHIEKSKHCESLTEKLCHRFRAARTDRQVRDLAFCLSQLTYSERGLSKLLENFPCYADKLVDNDVYAHFSQILTKSRQFIRPDSKTTVDELESKLEQAHTKGMEEDEVAQKAATKSSVTGAAAKTKGKLAKGKTPSKKNKRTKKSFDDDSDNGNESAENEDPELDMESPIKPKRDVRGRNKSGKPRFTLDSDDENDQDLFNVGSEGQIERDLDDEDTLTIKPSRRRSRFGKVKLTTPLSGMNT</sequence>
<evidence type="ECO:0000256" key="6">
    <source>
        <dbReference type="ARBA" id="ARBA00022454"/>
    </source>
</evidence>
<dbReference type="PANTHER" id="PTHR14222:SF2">
    <property type="entry name" value="CONDENSIN COMPLEX SUBUNIT 1"/>
    <property type="match status" value="1"/>
</dbReference>
<feature type="region of interest" description="Disordered" evidence="15">
    <location>
        <begin position="1418"/>
        <end position="1437"/>
    </location>
</feature>
<dbReference type="FunFam" id="1.25.10.10:FF:000695">
    <property type="entry name" value="Condensin complex subunit 1"/>
    <property type="match status" value="1"/>
</dbReference>
<keyword evidence="12" id="KW-0539">Nucleus</keyword>
<organism evidence="18 19">
    <name type="scientific">Plakobranchus ocellatus</name>
    <dbReference type="NCBI Taxonomy" id="259542"/>
    <lineage>
        <taxon>Eukaryota</taxon>
        <taxon>Metazoa</taxon>
        <taxon>Spiralia</taxon>
        <taxon>Lophotrochozoa</taxon>
        <taxon>Mollusca</taxon>
        <taxon>Gastropoda</taxon>
        <taxon>Heterobranchia</taxon>
        <taxon>Euthyneura</taxon>
        <taxon>Panpulmonata</taxon>
        <taxon>Sacoglossa</taxon>
        <taxon>Placobranchoidea</taxon>
        <taxon>Plakobranchidae</taxon>
        <taxon>Plakobranchus</taxon>
    </lineage>
</organism>
<evidence type="ECO:0000256" key="15">
    <source>
        <dbReference type="SAM" id="MobiDB-lite"/>
    </source>
</evidence>
<feature type="region of interest" description="Disordered" evidence="15">
    <location>
        <begin position="1285"/>
        <end position="1407"/>
    </location>
</feature>